<dbReference type="EMBL" id="PVNS01000001">
    <property type="protein sequence ID" value="PRO67122.1"/>
    <property type="molecule type" value="Genomic_DNA"/>
</dbReference>
<gene>
    <name evidence="1" type="primary">cas8c</name>
    <name evidence="1" type="ORF">C6I21_00710</name>
</gene>
<dbReference type="OrthoDB" id="5389988at2"/>
<dbReference type="Pfam" id="PF09709">
    <property type="entry name" value="Cas_Csd1"/>
    <property type="match status" value="1"/>
</dbReference>
<name>A0A2P6MLG4_ALKUR</name>
<dbReference type="Proteomes" id="UP000243650">
    <property type="component" value="Unassembled WGS sequence"/>
</dbReference>
<comment type="caution">
    <text evidence="1">The sequence shown here is derived from an EMBL/GenBank/DDBJ whole genome shotgun (WGS) entry which is preliminary data.</text>
</comment>
<reference evidence="1 2" key="1">
    <citation type="submission" date="2018-03" db="EMBL/GenBank/DDBJ databases">
        <title>Bacillus urumqiensis sp. nov., a moderately haloalkaliphilic bacterium isolated from a salt lake.</title>
        <authorList>
            <person name="Zhao B."/>
            <person name="Liao Z."/>
        </authorList>
    </citation>
    <scope>NUCLEOTIDE SEQUENCE [LARGE SCALE GENOMIC DNA]</scope>
    <source>
        <strain evidence="1 2">BZ-SZ-XJ18</strain>
    </source>
</reference>
<dbReference type="NCBIfam" id="TIGR01863">
    <property type="entry name" value="cas_Csd1"/>
    <property type="match status" value="1"/>
</dbReference>
<organism evidence="1 2">
    <name type="scientific">Alkalicoccus urumqiensis</name>
    <name type="common">Bacillus urumqiensis</name>
    <dbReference type="NCBI Taxonomy" id="1548213"/>
    <lineage>
        <taxon>Bacteria</taxon>
        <taxon>Bacillati</taxon>
        <taxon>Bacillota</taxon>
        <taxon>Bacilli</taxon>
        <taxon>Bacillales</taxon>
        <taxon>Bacillaceae</taxon>
        <taxon>Alkalicoccus</taxon>
    </lineage>
</organism>
<proteinExistence type="predicted"/>
<dbReference type="RefSeq" id="WP_105957508.1">
    <property type="nucleotide sequence ID" value="NZ_PVNS01000001.1"/>
</dbReference>
<evidence type="ECO:0000313" key="2">
    <source>
        <dbReference type="Proteomes" id="UP000243650"/>
    </source>
</evidence>
<keyword evidence="2" id="KW-1185">Reference proteome</keyword>
<dbReference type="CDD" id="cd09757">
    <property type="entry name" value="Cas8c_I-C"/>
    <property type="match status" value="1"/>
</dbReference>
<protein>
    <submittedName>
        <fullName evidence="1">Type I-C CRISPR-associated protein Cas8c/Csd1</fullName>
    </submittedName>
</protein>
<sequence length="622" mass="71130">MSWMEQLYETYEKHLSDIGDVNVRRNGQEYTLLPVAHTTQNAHIELAVTPEGDFHSAVVIDSEQANTTIPTTEASASRSGKLVAPYPIHDKLSYCAGDYTLYGEASKAEQFEKYYEQLQEWSSWDQKNEKLQAVTAYISKRQLIQDLFKEKILHQDEEGKLLEKWKGEAKEKPDIFKVSPGGQSAAFVRFDVHYPENKKQLWKDKEMFDSFADYYETKLMAEDICFVTGETLPKTERHANKIRNAADKAKLISTNDTSGFTFRGRFSEAGEAAGISFDASQKMHNALKWLIRRQGKTYDGRSFIVWVPGRQEPPNPLSSARDLFPEEADAPGTPFTKEDYAEKFVKAMNGWKNDLDAAERVNILVLDAATPGRLAVLYYQVMEVGALVDRIAEWHGACAWMHSYKNEQEQRQYYWGAPSHYDIAKAVYGRHADDKVIKEMINRLLPCVTEKAPVPKDIVSNLFHRASSPVSMEKWEWEKVLSTACAFINIKEGQDVSVDTENTSRDYLFGRLLAVADVLEKRALSRDENRATNAVRYMNSFSKHPERTWKTIQESIQPYQAKLGRKAGDLQRLMDEIGSKMTPEDFTNKPLSGKYLLGFYSQRHELYNKNTNDQTEEKGEDA</sequence>
<dbReference type="AlphaFoldDB" id="A0A2P6MLG4"/>
<evidence type="ECO:0000313" key="1">
    <source>
        <dbReference type="EMBL" id="PRO67122.1"/>
    </source>
</evidence>
<accession>A0A2P6MLG4</accession>
<dbReference type="InterPro" id="IPR010144">
    <property type="entry name" value="CRISPR-assoc_prot_Csd1-typ"/>
</dbReference>